<proteinExistence type="predicted"/>
<evidence type="ECO:0000256" key="1">
    <source>
        <dbReference type="SAM" id="MobiDB-lite"/>
    </source>
</evidence>
<gene>
    <name evidence="2" type="ORF">HYH03_014080</name>
</gene>
<feature type="region of interest" description="Disordered" evidence="1">
    <location>
        <begin position="385"/>
        <end position="405"/>
    </location>
</feature>
<keyword evidence="3" id="KW-1185">Reference proteome</keyword>
<feature type="region of interest" description="Disordered" evidence="1">
    <location>
        <begin position="1035"/>
        <end position="1081"/>
    </location>
</feature>
<feature type="region of interest" description="Disordered" evidence="1">
    <location>
        <begin position="543"/>
        <end position="575"/>
    </location>
</feature>
<evidence type="ECO:0000313" key="3">
    <source>
        <dbReference type="Proteomes" id="UP000612055"/>
    </source>
</evidence>
<comment type="caution">
    <text evidence="2">The sequence shown here is derived from an EMBL/GenBank/DDBJ whole genome shotgun (WGS) entry which is preliminary data.</text>
</comment>
<evidence type="ECO:0000313" key="2">
    <source>
        <dbReference type="EMBL" id="KAG2487238.1"/>
    </source>
</evidence>
<dbReference type="EMBL" id="JAEHOE010000099">
    <property type="protein sequence ID" value="KAG2487238.1"/>
    <property type="molecule type" value="Genomic_DNA"/>
</dbReference>
<reference evidence="2" key="1">
    <citation type="journal article" date="2020" name="bioRxiv">
        <title>Comparative genomics of Chlamydomonas.</title>
        <authorList>
            <person name="Craig R.J."/>
            <person name="Hasan A.R."/>
            <person name="Ness R.W."/>
            <person name="Keightley P.D."/>
        </authorList>
    </citation>
    <scope>NUCLEOTIDE SEQUENCE</scope>
    <source>
        <strain evidence="2">CCAP 11/70</strain>
    </source>
</reference>
<dbReference type="OrthoDB" id="417693at2759"/>
<dbReference type="Proteomes" id="UP000612055">
    <property type="component" value="Unassembled WGS sequence"/>
</dbReference>
<protein>
    <submittedName>
        <fullName evidence="2">Uncharacterized protein</fullName>
    </submittedName>
</protein>
<name>A0A835XQQ7_9CHLO</name>
<feature type="region of interest" description="Disordered" evidence="1">
    <location>
        <begin position="782"/>
        <end position="811"/>
    </location>
</feature>
<dbReference type="AlphaFoldDB" id="A0A835XQQ7"/>
<accession>A0A835XQQ7</accession>
<sequence>MFPNDDPSDPGSWSKLDLVIIASANLILRAQVQCFDQRYGTDAPSRFELVEADLHELISSGRCPGKQGVKDPRYVETLTALKSDTLAILQGAQAATDGTPDVGLETWVGPLGFQSESPVSSVIDECASHYRTWLCLEAEQDLVLRALEGLDSTKCLSTLDGPTPFVRLVSKGRAKLHGYHIPVEHGTAPLWLSAAFVGARGKDVLPLLDQVVAGSLLQLATLVSSQLLLDLQTRLPVLASSKAFKDNFKHLAACILVDLGRQPGYVRPAHMLAAMTGLPPDVVKSLWSAMTAVLGLFGRSCAKLKRCVEVWRSAVDAGPAPSALPVAPPPVALALSAPARPAPVIPAAAAAAGAAAAFGLAPGPSIQGGYSILPGAFSPPIMPTPPGPMAPAPSDVPSGSADHGLSTAPPCGPFGPFAENVMYLCQAQGGAQGGHVLAGLLDRQAYGAPGGPSHASRPRPAAAAMAAPFGACCEAGGPNAHSGHVGSCCGGGLLTAPASAMPRSHTAVDAGLSAAAAAAAAAAAGPSNQGGSASNCSPIRAAREQGSAGTLGPDADSVSARRSCSGGGPVQAAEVPVDPPTRAVATRAVPPVMRTSGAVQMATPCSPGEPLDQRLRLTASGDAAAMPAAAGATAAAACERDVSSAAAAVDLPPTRHTATCRGFAMLAAGAAAEATRAQLVSAVGPSLYGMVSTLAALAPLPPGPLLAAANDAWPSLEAGVTDYVAEFARQVVLSVANPAHAALSPAAAPATVAAAVPAGADGTTTPPAPEVDHAAPLAVQPPTAQQPLAPGPMWSPAANQPLHLSGGAPANQPLHLSGGGGVACLSPQPDGGSDCACLSPLLDGGFDFACLSPQPDGGNDFACLSPLLDGGFDFACLSPQPDGGNDFACLSPQPDGGNDFACLSPLLDGGFDFACLSPQPDGGSDFACLSPQPDGGSDFACLSPLLDGGFDFACLSPQPDGGSAFASLWLQPEGDSGSASLLDLAVAPGATGEACPLQPLYPAARSVPAVGAGAGTGRTASSAGASLQLYAGEAARASGSSSKRLAEDGGSRWAKRRRNNVVEGIMPGGGHSASGDDPREP</sequence>
<organism evidence="2 3">
    <name type="scientific">Edaphochlamys debaryana</name>
    <dbReference type="NCBI Taxonomy" id="47281"/>
    <lineage>
        <taxon>Eukaryota</taxon>
        <taxon>Viridiplantae</taxon>
        <taxon>Chlorophyta</taxon>
        <taxon>core chlorophytes</taxon>
        <taxon>Chlorophyceae</taxon>
        <taxon>CS clade</taxon>
        <taxon>Chlamydomonadales</taxon>
        <taxon>Chlamydomonadales incertae sedis</taxon>
        <taxon>Edaphochlamys</taxon>
    </lineage>
</organism>